<dbReference type="EMBL" id="SJDU01000059">
    <property type="protein sequence ID" value="TKZ35747.1"/>
    <property type="molecule type" value="Genomic_DNA"/>
</dbReference>
<name>A0ABY2TS94_9SPIR</name>
<feature type="domain" description="DUF1468" evidence="2">
    <location>
        <begin position="6"/>
        <end position="149"/>
    </location>
</feature>
<proteinExistence type="predicted"/>
<dbReference type="Proteomes" id="UP000310168">
    <property type="component" value="Unassembled WGS sequence"/>
</dbReference>
<comment type="caution">
    <text evidence="3">The sequence shown here is derived from an EMBL/GenBank/DDBJ whole genome shotgun (WGS) entry which is preliminary data.</text>
</comment>
<dbReference type="RefSeq" id="WP_137997776.1">
    <property type="nucleotide sequence ID" value="NZ_SJDU01000059.1"/>
</dbReference>
<reference evidence="3 4" key="1">
    <citation type="journal article" date="2019" name="Anaerobe">
        <title>Brachyspira catarrhinii sp. nov., an anaerobic intestinal spirochaete isolated from vervet monkeys may have been misidentified as Brachyspira aalborgi in previous studies.</title>
        <authorList>
            <person name="Phillips N.D."/>
            <person name="La T."/>
            <person name="Hampson D.J."/>
        </authorList>
    </citation>
    <scope>NUCLEOTIDE SEQUENCE [LARGE SCALE GENOMIC DNA]</scope>
    <source>
        <strain evidence="3 4">Z12</strain>
    </source>
</reference>
<feature type="transmembrane region" description="Helical" evidence="1">
    <location>
        <begin position="38"/>
        <end position="56"/>
    </location>
</feature>
<accession>A0ABY2TS94</accession>
<keyword evidence="1" id="KW-0472">Membrane</keyword>
<gene>
    <name evidence="3" type="ORF">EZH24_03675</name>
</gene>
<sequence>MTINLVSSIITIAVGLTYMIMAFNFPDATVGRPMEPKIFPIMLGIALTILGLALLIQELMKIQKNKDKETIKLSFGNNGKKIAITVVNAIVYAILFNILGFVLSTIIFLEVELLIFGGLKSWKVSTIVSVLFSVIAFIIFNTLLGLYLPKLGQYF</sequence>
<organism evidence="3 4">
    <name type="scientific">Brachyspira catarrhinii</name>
    <dbReference type="NCBI Taxonomy" id="2528966"/>
    <lineage>
        <taxon>Bacteria</taxon>
        <taxon>Pseudomonadati</taxon>
        <taxon>Spirochaetota</taxon>
        <taxon>Spirochaetia</taxon>
        <taxon>Brachyspirales</taxon>
        <taxon>Brachyspiraceae</taxon>
        <taxon>Brachyspira</taxon>
    </lineage>
</organism>
<feature type="transmembrane region" description="Helical" evidence="1">
    <location>
        <begin position="127"/>
        <end position="148"/>
    </location>
</feature>
<keyword evidence="4" id="KW-1185">Reference proteome</keyword>
<keyword evidence="1" id="KW-1133">Transmembrane helix</keyword>
<feature type="transmembrane region" description="Helical" evidence="1">
    <location>
        <begin position="82"/>
        <end position="107"/>
    </location>
</feature>
<feature type="transmembrane region" description="Helical" evidence="1">
    <location>
        <begin position="5"/>
        <end position="26"/>
    </location>
</feature>
<dbReference type="InterPro" id="IPR009936">
    <property type="entry name" value="DUF1468"/>
</dbReference>
<protein>
    <submittedName>
        <fullName evidence="3">Tripartite tricarboxylate transporter TctB family protein</fullName>
    </submittedName>
</protein>
<evidence type="ECO:0000313" key="3">
    <source>
        <dbReference type="EMBL" id="TKZ35747.1"/>
    </source>
</evidence>
<evidence type="ECO:0000259" key="2">
    <source>
        <dbReference type="Pfam" id="PF07331"/>
    </source>
</evidence>
<keyword evidence="1" id="KW-0812">Transmembrane</keyword>
<dbReference type="Pfam" id="PF07331">
    <property type="entry name" value="TctB"/>
    <property type="match status" value="1"/>
</dbReference>
<evidence type="ECO:0000256" key="1">
    <source>
        <dbReference type="SAM" id="Phobius"/>
    </source>
</evidence>
<evidence type="ECO:0000313" key="4">
    <source>
        <dbReference type="Proteomes" id="UP000310168"/>
    </source>
</evidence>